<comment type="function">
    <text evidence="1 5">Component of the RIX1 complex required for processing of ITS2 sequences from 35S pre-rRNA.</text>
</comment>
<name>V2XA13_MONRO</name>
<evidence type="ECO:0000313" key="7">
    <source>
        <dbReference type="EMBL" id="ESK89315.1"/>
    </source>
</evidence>
<dbReference type="InterPro" id="IPR024679">
    <property type="entry name" value="Ipi1_N"/>
</dbReference>
<dbReference type="OrthoDB" id="361362at2759"/>
<protein>
    <recommendedName>
        <fullName evidence="5">Pre-rRNA-processing protein</fullName>
    </recommendedName>
</protein>
<gene>
    <name evidence="7" type="ORF">Moror_1253</name>
</gene>
<evidence type="ECO:0000256" key="4">
    <source>
        <dbReference type="ARBA" id="ARBA00023242"/>
    </source>
</evidence>
<dbReference type="InterPro" id="IPR016024">
    <property type="entry name" value="ARM-type_fold"/>
</dbReference>
<comment type="similarity">
    <text evidence="3 5">Belongs to the IPI1/TEX10 family.</text>
</comment>
<keyword evidence="5" id="KW-0698">rRNA processing</keyword>
<evidence type="ECO:0000256" key="5">
    <source>
        <dbReference type="RuleBase" id="RU368021"/>
    </source>
</evidence>
<reference evidence="7 8" key="1">
    <citation type="journal article" date="2014" name="BMC Genomics">
        <title>Genome and secretome analysis of the hemibiotrophic fungal pathogen, Moniliophthora roreri, which causes frosty pod rot disease of cacao: mechanisms of the biotrophic and necrotrophic phases.</title>
        <authorList>
            <person name="Meinhardt L.W."/>
            <person name="Costa G.G.L."/>
            <person name="Thomazella D.P.T."/>
            <person name="Teixeira P.J.P.L."/>
            <person name="Carazzolle M.F."/>
            <person name="Schuster S.C."/>
            <person name="Carlson J.E."/>
            <person name="Guiltinan M.J."/>
            <person name="Mieczkowski P."/>
            <person name="Farmer A."/>
            <person name="Ramaraj T."/>
            <person name="Crozier J."/>
            <person name="Davis R.E."/>
            <person name="Shao J."/>
            <person name="Melnick R.L."/>
            <person name="Pereira G.A.G."/>
            <person name="Bailey B.A."/>
        </authorList>
    </citation>
    <scope>NUCLEOTIDE SEQUENCE [LARGE SCALE GENOMIC DNA]</scope>
    <source>
        <strain evidence="7 8">MCA 2997</strain>
    </source>
</reference>
<accession>V2XA13</accession>
<evidence type="ECO:0000256" key="1">
    <source>
        <dbReference type="ARBA" id="ARBA00002355"/>
    </source>
</evidence>
<evidence type="ECO:0000256" key="3">
    <source>
        <dbReference type="ARBA" id="ARBA00006427"/>
    </source>
</evidence>
<sequence>MPKSAKKRKDKAADFAKAKLKLGKGKQAPSNAIDTSFKARSIALPNQSIAVEKDQSIPTTRRQQTFGNLISHLKHHNAGTRRDAVCGLRELLEENPDLVDDVLPTLINSVVRLIGDEDSTVREAILSLLSWLLPRIPTKDILPHSSLLLLYTTSAQTHIFPEIRVDAVRFLNMFLEYFPEVVVLGWDTYANGHGSRILAGYLGILNAGTIYNDVDTPTATSTASVMLTPQSKLVVLQSLSRFLNIAMQRNRGDAGPSQETDYRFLSSSFTDLNSYLAFDNSLKGGHLPSLIWKPSAREGEEAFIGNFPFDSTNSIPWDLDDLTENISVSEASDTLATSLVFKLATALHPTLTSTFLDFSATVFSPSSPPPEIDLNLMQAVVEIARALYVFLLGASCSSALSICVEELSAILNYMAPYFPFTTSGRRDIKVEQALQDLNLHYCDMVSHLVLATQANQSSTSTRKARSNLSKKNLDDQMERVREYVLQVLGNGNQLNPRILTHTVYTSLLPTIWSFLGVTHPSKERGEEERATVFQVALEHATKLSSKSALKGSSSDFIARLILLETEPHYHGTFRIPHRPADDRLVEEWVAHLPKVLWEMGSSNVPASESILLFLIRALQRRVSQVMDTRTLSLLRARLVPFFVFTHAERGQVAGPYTKLPPFSFSGTCVRRLALSMVATLLAVSKSQQNSEPHLADAVNTALTQNAAEKKYWMKLSLSVLHP</sequence>
<dbReference type="PANTHER" id="PTHR16056">
    <property type="entry name" value="REGULATOR OF MICROTUBULE DYNAMICS PROTEIN"/>
    <property type="match status" value="1"/>
</dbReference>
<dbReference type="GO" id="GO:0005634">
    <property type="term" value="C:nucleus"/>
    <property type="evidence" value="ECO:0007669"/>
    <property type="project" value="UniProtKB-SubCell"/>
</dbReference>
<dbReference type="HOGENOM" id="CLU_013988_0_0_1"/>
<keyword evidence="8" id="KW-1185">Reference proteome</keyword>
<dbReference type="KEGG" id="mrr:Moror_1253"/>
<dbReference type="GO" id="GO:0120330">
    <property type="term" value="C:rixosome complex"/>
    <property type="evidence" value="ECO:0007669"/>
    <property type="project" value="UniProtKB-UniRule"/>
</dbReference>
<proteinExistence type="inferred from homology"/>
<keyword evidence="5" id="KW-0690">Ribosome biogenesis</keyword>
<evidence type="ECO:0000259" key="6">
    <source>
        <dbReference type="Pfam" id="PF12333"/>
    </source>
</evidence>
<dbReference type="STRING" id="1381753.V2XA13"/>
<organism evidence="7 8">
    <name type="scientific">Moniliophthora roreri (strain MCA 2997)</name>
    <name type="common">Cocoa frosty pod rot fungus</name>
    <name type="synonym">Crinipellis roreri</name>
    <dbReference type="NCBI Taxonomy" id="1381753"/>
    <lineage>
        <taxon>Eukaryota</taxon>
        <taxon>Fungi</taxon>
        <taxon>Dikarya</taxon>
        <taxon>Basidiomycota</taxon>
        <taxon>Agaricomycotina</taxon>
        <taxon>Agaricomycetes</taxon>
        <taxon>Agaricomycetidae</taxon>
        <taxon>Agaricales</taxon>
        <taxon>Marasmiineae</taxon>
        <taxon>Marasmiaceae</taxon>
        <taxon>Moniliophthora</taxon>
    </lineage>
</organism>
<dbReference type="Pfam" id="PF12333">
    <property type="entry name" value="Ipi1_N"/>
    <property type="match status" value="1"/>
</dbReference>
<comment type="caution">
    <text evidence="7">The sequence shown here is derived from an EMBL/GenBank/DDBJ whole genome shotgun (WGS) entry which is preliminary data.</text>
</comment>
<evidence type="ECO:0000256" key="2">
    <source>
        <dbReference type="ARBA" id="ARBA00004123"/>
    </source>
</evidence>
<keyword evidence="4 5" id="KW-0539">Nucleus</keyword>
<dbReference type="Proteomes" id="UP000017559">
    <property type="component" value="Unassembled WGS sequence"/>
</dbReference>
<evidence type="ECO:0000313" key="8">
    <source>
        <dbReference type="Proteomes" id="UP000017559"/>
    </source>
</evidence>
<dbReference type="SUPFAM" id="SSF48371">
    <property type="entry name" value="ARM repeat"/>
    <property type="match status" value="1"/>
</dbReference>
<dbReference type="PANTHER" id="PTHR16056:SF2">
    <property type="entry name" value="TESTIS-EXPRESSED PROTEIN 10"/>
    <property type="match status" value="1"/>
</dbReference>
<feature type="domain" description="Pre-rRNA-processing protein Ipi1 N-terminal" evidence="6">
    <location>
        <begin position="140"/>
        <end position="243"/>
    </location>
</feature>
<dbReference type="Gene3D" id="1.25.10.10">
    <property type="entry name" value="Leucine-rich Repeat Variant"/>
    <property type="match status" value="1"/>
</dbReference>
<dbReference type="GO" id="GO:0006364">
    <property type="term" value="P:rRNA processing"/>
    <property type="evidence" value="ECO:0007669"/>
    <property type="project" value="UniProtKB-UniRule"/>
</dbReference>
<comment type="subcellular location">
    <subcellularLocation>
        <location evidence="2 5">Nucleus</location>
    </subcellularLocation>
</comment>
<dbReference type="InterPro" id="IPR011989">
    <property type="entry name" value="ARM-like"/>
</dbReference>
<comment type="subunit">
    <text evidence="5">Component of the RIX1 complex.</text>
</comment>
<dbReference type="EMBL" id="AWSO01000570">
    <property type="protein sequence ID" value="ESK89315.1"/>
    <property type="molecule type" value="Genomic_DNA"/>
</dbReference>
<dbReference type="AlphaFoldDB" id="V2XA13"/>